<feature type="domain" description="Integral membrane bound transporter" evidence="9">
    <location>
        <begin position="657"/>
        <end position="797"/>
    </location>
</feature>
<feature type="transmembrane region" description="Helical" evidence="6">
    <location>
        <begin position="635"/>
        <end position="654"/>
    </location>
</feature>
<dbReference type="GO" id="GO:0016020">
    <property type="term" value="C:membrane"/>
    <property type="evidence" value="ECO:0007669"/>
    <property type="project" value="UniProtKB-SubCell"/>
</dbReference>
<dbReference type="Pfam" id="PF10334">
    <property type="entry name" value="BRE4"/>
    <property type="match status" value="1"/>
</dbReference>
<evidence type="ECO:0000313" key="10">
    <source>
        <dbReference type="EMBL" id="KAE9982371.1"/>
    </source>
</evidence>
<sequence>MRSKTSIPDEDCPSDKVPADNNGDDSASAAKDEQKKTFMSKLKGVWTRLDMDVPTLLTMMKGGLPPAISMAMYQADTVASTYSTLGYLVAIISIISFCIMPRAKFIQTMMINVFAICLGAAVGLLVVYCSVQARLHTTVISAAGSAVAGTVPYNSSASAVSAVWLFVQVFLVNTLKAKYPQLQFPSIMYSIFVIVTCTYSPQFPTMTYGISFMKRLLETFLTGFAVAAGVHFVVFPVTCRKIVFKEFAGYLGALQGGLKAHQAYLHSLEDPENFAKAFVSDVDSTTKPTEEAAGVRAAIGGITALHGKLQGDLPFAKREIALGKLGPDDLKDINKLIREIMLPIVGLGAIMDVFDRIAAAQGWSEAHLKEGLGPFEEERRKFILNEWSDNIKALRGAFDNIIEVMNEGLEHIALRLQLKKAPKAKKGRSTSSGEKVEDDIEARAESTNPGEKGFAEYLHEKTIAFNAGKETTLRAWCERHGIELSSHFFDHPADAPYTETAEKQHEDKEQHTRNQRQLYLLLYIEFLLHSSSRAILDMVKYADEKVESGKLSKTRLILPGLKRIRKWLVSITDADDGSREDGNGIGDVDQSAQHVDMGQSFRPRKDPEHLPPTNFAQRLGDSIRGFPAFFRSSHAAFGFRVAVATMSIAIIGFLHDTQTFFVQNRLLWAMIMVAISMTPTAGQSLFSFMLRILGTVVAMVAAFLVWYIPDSKTPGVLVFLWFFSSIGIYVPLKKPQFSIIGIISIVTTTLIVGYELEVRKIGQAAATSNGQTFYPIYILGPYRLAAVAAGLFVAFIWTIFPYPISEHSILRKSLGGAVYLLANYYSIIHETVQARVRNDEGDPEDKQSPGHRLSKMRLKVFAKQMQILTSLKTYSNFVQWEIPIGGKFPKQQYDALITATEHIINYISLIGYASAKFSDKTVEEESVWASDFRKMLTSVRATSHEITGLLALISASISNGQPLPPYLKTPQPYQLSAKLEEIDHDILSVRHIAEPGYAAFAVIQVSSRCIIAELDVLLRNVKEVFGELDFSFHTVSTASSSSDTLNSSDKGIDAEEFETIQFNALPELSCADFWAGRQNRMRIVGCAAGDVAK</sequence>
<protein>
    <recommendedName>
        <fullName evidence="12">ER transporter 6TM N-terminal domain-containing protein</fullName>
    </recommendedName>
</protein>
<dbReference type="InterPro" id="IPR018823">
    <property type="entry name" value="ArAE_2_N"/>
</dbReference>
<evidence type="ECO:0000259" key="9">
    <source>
        <dbReference type="Pfam" id="PF13515"/>
    </source>
</evidence>
<dbReference type="PANTHER" id="PTHR37994">
    <property type="entry name" value="ARAE_2_N DOMAIN-CONTAINING PROTEIN-RELATED"/>
    <property type="match status" value="1"/>
</dbReference>
<feature type="transmembrane region" description="Helical" evidence="6">
    <location>
        <begin position="715"/>
        <end position="732"/>
    </location>
</feature>
<feature type="transmembrane region" description="Helical" evidence="6">
    <location>
        <begin position="153"/>
        <end position="175"/>
    </location>
</feature>
<feature type="transmembrane region" description="Helical" evidence="6">
    <location>
        <begin position="688"/>
        <end position="708"/>
    </location>
</feature>
<feature type="domain" description="Putative ER transporter 6TM N-terminal" evidence="8">
    <location>
        <begin position="46"/>
        <end position="474"/>
    </location>
</feature>
<dbReference type="Pfam" id="PF13515">
    <property type="entry name" value="FUSC_2"/>
    <property type="match status" value="1"/>
</dbReference>
<feature type="transmembrane region" description="Helical" evidence="6">
    <location>
        <begin position="216"/>
        <end position="237"/>
    </location>
</feature>
<feature type="transmembrane region" description="Helical" evidence="6">
    <location>
        <begin position="738"/>
        <end position="756"/>
    </location>
</feature>
<keyword evidence="4 6" id="KW-0472">Membrane</keyword>
<dbReference type="PANTHER" id="PTHR37994:SF4">
    <property type="entry name" value="ER TRANSPORTER 6TM N-TERMINAL DOMAIN-CONTAINING PROTEIN-RELATED"/>
    <property type="match status" value="1"/>
</dbReference>
<feature type="domain" description="DUF2421" evidence="7">
    <location>
        <begin position="801"/>
        <end position="1027"/>
    </location>
</feature>
<dbReference type="Pfam" id="PF10337">
    <property type="entry name" value="ArAE_2_N"/>
    <property type="match status" value="1"/>
</dbReference>
<feature type="region of interest" description="Disordered" evidence="5">
    <location>
        <begin position="1"/>
        <end position="33"/>
    </location>
</feature>
<feature type="transmembrane region" description="Helical" evidence="6">
    <location>
        <begin position="776"/>
        <end position="800"/>
    </location>
</feature>
<evidence type="ECO:0000256" key="5">
    <source>
        <dbReference type="SAM" id="MobiDB-lite"/>
    </source>
</evidence>
<evidence type="ECO:0000256" key="3">
    <source>
        <dbReference type="ARBA" id="ARBA00022989"/>
    </source>
</evidence>
<evidence type="ECO:0000313" key="11">
    <source>
        <dbReference type="Proteomes" id="UP000490939"/>
    </source>
</evidence>
<feature type="compositionally biased region" description="Low complexity" evidence="5">
    <location>
        <begin position="19"/>
        <end position="29"/>
    </location>
</feature>
<dbReference type="InterPro" id="IPR049453">
    <property type="entry name" value="Memb_transporter_dom"/>
</dbReference>
<feature type="transmembrane region" description="Helical" evidence="6">
    <location>
        <begin position="111"/>
        <end position="133"/>
    </location>
</feature>
<keyword evidence="11" id="KW-1185">Reference proteome</keyword>
<organism evidence="10 11">
    <name type="scientific">Venturia inaequalis</name>
    <name type="common">Apple scab fungus</name>
    <dbReference type="NCBI Taxonomy" id="5025"/>
    <lineage>
        <taxon>Eukaryota</taxon>
        <taxon>Fungi</taxon>
        <taxon>Dikarya</taxon>
        <taxon>Ascomycota</taxon>
        <taxon>Pezizomycotina</taxon>
        <taxon>Dothideomycetes</taxon>
        <taxon>Pleosporomycetidae</taxon>
        <taxon>Venturiales</taxon>
        <taxon>Venturiaceae</taxon>
        <taxon>Venturia</taxon>
    </lineage>
</organism>
<feature type="transmembrane region" description="Helical" evidence="6">
    <location>
        <begin position="666"/>
        <end position="682"/>
    </location>
</feature>
<dbReference type="AlphaFoldDB" id="A0A8H3V751"/>
<comment type="caution">
    <text evidence="10">The sequence shown here is derived from an EMBL/GenBank/DDBJ whole genome shotgun (WGS) entry which is preliminary data.</text>
</comment>
<evidence type="ECO:0000259" key="7">
    <source>
        <dbReference type="Pfam" id="PF10334"/>
    </source>
</evidence>
<feature type="transmembrane region" description="Helical" evidence="6">
    <location>
        <begin position="187"/>
        <end position="204"/>
    </location>
</feature>
<evidence type="ECO:0000256" key="1">
    <source>
        <dbReference type="ARBA" id="ARBA00004141"/>
    </source>
</evidence>
<name>A0A8H3V751_VENIN</name>
<feature type="region of interest" description="Disordered" evidence="5">
    <location>
        <begin position="423"/>
        <end position="450"/>
    </location>
</feature>
<evidence type="ECO:0000256" key="4">
    <source>
        <dbReference type="ARBA" id="ARBA00023136"/>
    </source>
</evidence>
<dbReference type="EMBL" id="WNWR01000340">
    <property type="protein sequence ID" value="KAE9982371.1"/>
    <property type="molecule type" value="Genomic_DNA"/>
</dbReference>
<evidence type="ECO:0000259" key="8">
    <source>
        <dbReference type="Pfam" id="PF10337"/>
    </source>
</evidence>
<comment type="subcellular location">
    <subcellularLocation>
        <location evidence="1">Membrane</location>
        <topology evidence="1">Multi-pass membrane protein</topology>
    </subcellularLocation>
</comment>
<reference evidence="10 11" key="1">
    <citation type="submission" date="2019-07" db="EMBL/GenBank/DDBJ databases">
        <title>Venturia inaequalis Genome Resource.</title>
        <authorList>
            <person name="Lichtner F.J."/>
        </authorList>
    </citation>
    <scope>NUCLEOTIDE SEQUENCE [LARGE SCALE GENOMIC DNA]</scope>
    <source>
        <strain evidence="10 11">DMI_063113</strain>
    </source>
</reference>
<evidence type="ECO:0000256" key="2">
    <source>
        <dbReference type="ARBA" id="ARBA00022692"/>
    </source>
</evidence>
<accession>A0A8H3V751</accession>
<proteinExistence type="predicted"/>
<gene>
    <name evidence="10" type="ORF">EG327_005884</name>
</gene>
<keyword evidence="2 6" id="KW-0812">Transmembrane</keyword>
<feature type="transmembrane region" description="Helical" evidence="6">
    <location>
        <begin position="79"/>
        <end position="99"/>
    </location>
</feature>
<dbReference type="InterPro" id="IPR018820">
    <property type="entry name" value="BRE4-related_DUF2421"/>
</dbReference>
<dbReference type="Proteomes" id="UP000490939">
    <property type="component" value="Unassembled WGS sequence"/>
</dbReference>
<evidence type="ECO:0000256" key="6">
    <source>
        <dbReference type="SAM" id="Phobius"/>
    </source>
</evidence>
<keyword evidence="3 6" id="KW-1133">Transmembrane helix</keyword>
<evidence type="ECO:0008006" key="12">
    <source>
        <dbReference type="Google" id="ProtNLM"/>
    </source>
</evidence>